<reference evidence="6 7" key="1">
    <citation type="journal article" date="2008" name="Int. J. Syst. Evol. Microbiol.">
        <title>Nocardioides daphniae sp. nov., isolated from Daphnia cucullata (Crustacea: Cladocera).</title>
        <authorList>
            <person name="Toth E.M."/>
            <person name="Keki Z."/>
            <person name="Homonnay Z.G."/>
            <person name="Borsodi A.K."/>
            <person name="Marialigeti K."/>
            <person name="Schumann P."/>
        </authorList>
    </citation>
    <scope>NUCLEOTIDE SEQUENCE [LARGE SCALE GENOMIC DNA]</scope>
    <source>
        <strain evidence="6 7">JCM 16608</strain>
    </source>
</reference>
<dbReference type="InterPro" id="IPR038261">
    <property type="entry name" value="GPP34-like_sf"/>
</dbReference>
<dbReference type="OrthoDB" id="4962633at2"/>
<dbReference type="Proteomes" id="UP000630594">
    <property type="component" value="Unassembled WGS sequence"/>
</dbReference>
<keyword evidence="2" id="KW-0333">Golgi apparatus</keyword>
<protein>
    <submittedName>
        <fullName evidence="6">GPP34 family phosphoprotein</fullName>
    </submittedName>
</protein>
<evidence type="ECO:0000256" key="1">
    <source>
        <dbReference type="ARBA" id="ARBA00004255"/>
    </source>
</evidence>
<dbReference type="AlphaFoldDB" id="A0A4P7UBV6"/>
<keyword evidence="3" id="KW-0446">Lipid-binding</keyword>
<sequence>MSQPHAESRTLIAEDLLLLLMDDEKGRLAAASYAQPLFGGALLAELALDGAVEVEEKRGMWHTAKVHAVHPPAGGAAPDPLLARAWEVVAEKPRTAQGLVDRLGRGVRKELQDRLVARGILERRETKILGLFPSTTWPAVDVQHEQQVRASLRDCLVIGLMPTPRTAALVALLAAVDQAYKVLAPGDLTSQRGELSPREVKRRAKAITEGDWAAKAVRDAVAASQAAISTAVMVSTTTAATST</sequence>
<dbReference type="EMBL" id="CP038462">
    <property type="protein sequence ID" value="QCC76795.1"/>
    <property type="molecule type" value="Genomic_DNA"/>
</dbReference>
<name>A0A4P7UBV6_9ACTN</name>
<dbReference type="RefSeq" id="WP_135831843.1">
    <property type="nucleotide sequence ID" value="NZ_BMCK01000002.1"/>
</dbReference>
<dbReference type="Pfam" id="PF05719">
    <property type="entry name" value="GPP34"/>
    <property type="match status" value="1"/>
</dbReference>
<evidence type="ECO:0000313" key="8">
    <source>
        <dbReference type="Proteomes" id="UP000630594"/>
    </source>
</evidence>
<gene>
    <name evidence="6" type="ORF">E2C04_05410</name>
    <name evidence="5" type="ORF">GCM10007231_14390</name>
</gene>
<accession>A0A4P7UBV6</accession>
<evidence type="ECO:0000313" key="7">
    <source>
        <dbReference type="Proteomes" id="UP000297025"/>
    </source>
</evidence>
<reference evidence="5" key="2">
    <citation type="journal article" date="2014" name="Int. J. Syst. Evol. Microbiol.">
        <title>Complete genome of a new Firmicutes species belonging to the dominant human colonic microbiota ('Ruminococcus bicirculans') reveals two chromosomes and a selective capacity to utilize plant glucans.</title>
        <authorList>
            <consortium name="NISC Comparative Sequencing Program"/>
            <person name="Wegmann U."/>
            <person name="Louis P."/>
            <person name="Goesmann A."/>
            <person name="Henrissat B."/>
            <person name="Duncan S.H."/>
            <person name="Flint H.J."/>
        </authorList>
    </citation>
    <scope>NUCLEOTIDE SEQUENCE</scope>
    <source>
        <strain evidence="5">CCM 7403</strain>
    </source>
</reference>
<evidence type="ECO:0000256" key="4">
    <source>
        <dbReference type="ARBA" id="ARBA00023136"/>
    </source>
</evidence>
<dbReference type="EMBL" id="BMCK01000002">
    <property type="protein sequence ID" value="GGD16561.1"/>
    <property type="molecule type" value="Genomic_DNA"/>
</dbReference>
<evidence type="ECO:0000256" key="3">
    <source>
        <dbReference type="ARBA" id="ARBA00023121"/>
    </source>
</evidence>
<reference evidence="5" key="5">
    <citation type="submission" date="2024-05" db="EMBL/GenBank/DDBJ databases">
        <authorList>
            <person name="Sun Q."/>
            <person name="Sedlacek I."/>
        </authorList>
    </citation>
    <scope>NUCLEOTIDE SEQUENCE</scope>
    <source>
        <strain evidence="5">CCM 7403</strain>
    </source>
</reference>
<organism evidence="6 7">
    <name type="scientific">Nocardioides daphniae</name>
    <dbReference type="NCBI Taxonomy" id="402297"/>
    <lineage>
        <taxon>Bacteria</taxon>
        <taxon>Bacillati</taxon>
        <taxon>Actinomycetota</taxon>
        <taxon>Actinomycetes</taxon>
        <taxon>Propionibacteriales</taxon>
        <taxon>Nocardioidaceae</taxon>
        <taxon>Nocardioides</taxon>
    </lineage>
</organism>
<keyword evidence="8" id="KW-1185">Reference proteome</keyword>
<reference evidence="6" key="4">
    <citation type="submission" date="2019-03" db="EMBL/GenBank/DDBJ databases">
        <authorList>
            <person name="Huang Y."/>
        </authorList>
    </citation>
    <scope>NUCLEOTIDE SEQUENCE</scope>
    <source>
        <strain evidence="6">JCM 16608</strain>
    </source>
</reference>
<reference evidence="8" key="3">
    <citation type="journal article" date="2019" name="Int. J. Syst. Evol. Microbiol.">
        <title>The Global Catalogue of Microorganisms (GCM) 10K type strain sequencing project: providing services to taxonomists for standard genome sequencing and annotation.</title>
        <authorList>
            <consortium name="The Broad Institute Genomics Platform"/>
            <consortium name="The Broad Institute Genome Sequencing Center for Infectious Disease"/>
            <person name="Wu L."/>
            <person name="Ma J."/>
        </authorList>
    </citation>
    <scope>NUCLEOTIDE SEQUENCE [LARGE SCALE GENOMIC DNA]</scope>
    <source>
        <strain evidence="8">CCM 7403</strain>
    </source>
</reference>
<comment type="subcellular location">
    <subcellularLocation>
        <location evidence="1">Golgi apparatus membrane</location>
        <topology evidence="1">Peripheral membrane protein</topology>
        <orientation evidence="1">Cytoplasmic side</orientation>
    </subcellularLocation>
</comment>
<evidence type="ECO:0000313" key="6">
    <source>
        <dbReference type="EMBL" id="QCC76795.1"/>
    </source>
</evidence>
<dbReference type="Proteomes" id="UP000297025">
    <property type="component" value="Chromosome"/>
</dbReference>
<proteinExistence type="predicted"/>
<dbReference type="GO" id="GO:0012505">
    <property type="term" value="C:endomembrane system"/>
    <property type="evidence" value="ECO:0007669"/>
    <property type="project" value="UniProtKB-ARBA"/>
</dbReference>
<evidence type="ECO:0000256" key="2">
    <source>
        <dbReference type="ARBA" id="ARBA00023034"/>
    </source>
</evidence>
<keyword evidence="4" id="KW-0472">Membrane</keyword>
<evidence type="ECO:0000313" key="5">
    <source>
        <dbReference type="EMBL" id="GGD16561.1"/>
    </source>
</evidence>
<dbReference type="GO" id="GO:0070273">
    <property type="term" value="F:phosphatidylinositol-4-phosphate binding"/>
    <property type="evidence" value="ECO:0007669"/>
    <property type="project" value="InterPro"/>
</dbReference>
<dbReference type="InterPro" id="IPR008628">
    <property type="entry name" value="GPP34-like"/>
</dbReference>
<dbReference type="GO" id="GO:0005737">
    <property type="term" value="C:cytoplasm"/>
    <property type="evidence" value="ECO:0007669"/>
    <property type="project" value="UniProtKB-ARBA"/>
</dbReference>
<dbReference type="KEGG" id="ndp:E2C04_05410"/>
<dbReference type="Gene3D" id="1.10.3630.10">
    <property type="entry name" value="yeast vps74-n-term truncation variant domain like"/>
    <property type="match status" value="1"/>
</dbReference>